<dbReference type="RefSeq" id="WP_138238126.1">
    <property type="nucleotide sequence ID" value="NZ_VBRY01000002.1"/>
</dbReference>
<dbReference type="AlphaFoldDB" id="A0A5R9GRE2"/>
<reference evidence="2 3" key="1">
    <citation type="journal article" date="2019" name="Appl. Environ. Microbiol.">
        <title>Environmental Evidence and Genomic Insight of Iron-oxidizing Bacteria Preference Towards More Corrosion Resistant Stainless Steel at Higher Salinities.</title>
        <authorList>
            <person name="Garrison C.E."/>
            <person name="Price K.A."/>
            <person name="Field E.K."/>
        </authorList>
    </citation>
    <scope>NUCLEOTIDE SEQUENCE [LARGE SCALE GENOMIC DNA]</scope>
    <source>
        <strain evidence="2 3">P3</strain>
    </source>
</reference>
<gene>
    <name evidence="2" type="ORF">FEF65_02000</name>
</gene>
<proteinExistence type="predicted"/>
<dbReference type="Gene3D" id="1.10.3680.10">
    <property type="entry name" value="TerB-like"/>
    <property type="match status" value="1"/>
</dbReference>
<protein>
    <submittedName>
        <fullName evidence="2">TerB family tellurite resistance protein</fullName>
    </submittedName>
</protein>
<dbReference type="SUPFAM" id="SSF158682">
    <property type="entry name" value="TerB-like"/>
    <property type="match status" value="1"/>
</dbReference>
<evidence type="ECO:0000313" key="3">
    <source>
        <dbReference type="Proteomes" id="UP000306585"/>
    </source>
</evidence>
<accession>A0A5R9GRE2</accession>
<dbReference type="EMBL" id="VBRY01000002">
    <property type="protein sequence ID" value="TLS68781.1"/>
    <property type="molecule type" value="Genomic_DNA"/>
</dbReference>
<feature type="domain" description="Co-chaperone DjlA N-terminal" evidence="1">
    <location>
        <begin position="23"/>
        <end position="139"/>
    </location>
</feature>
<organism evidence="2 3">
    <name type="scientific">Mariprofundus erugo</name>
    <dbReference type="NCBI Taxonomy" id="2528639"/>
    <lineage>
        <taxon>Bacteria</taxon>
        <taxon>Pseudomonadati</taxon>
        <taxon>Pseudomonadota</taxon>
        <taxon>Candidatius Mariprofundia</taxon>
        <taxon>Mariprofundales</taxon>
        <taxon>Mariprofundaceae</taxon>
        <taxon>Mariprofundus</taxon>
    </lineage>
</organism>
<evidence type="ECO:0000259" key="1">
    <source>
        <dbReference type="Pfam" id="PF05099"/>
    </source>
</evidence>
<dbReference type="InterPro" id="IPR029024">
    <property type="entry name" value="TerB-like"/>
</dbReference>
<dbReference type="CDD" id="cd07313">
    <property type="entry name" value="terB_like_2"/>
    <property type="match status" value="1"/>
</dbReference>
<evidence type="ECO:0000313" key="2">
    <source>
        <dbReference type="EMBL" id="TLS68781.1"/>
    </source>
</evidence>
<comment type="caution">
    <text evidence="2">The sequence shown here is derived from an EMBL/GenBank/DDBJ whole genome shotgun (WGS) entry which is preliminary data.</text>
</comment>
<name>A0A5R9GRE2_9PROT</name>
<dbReference type="Proteomes" id="UP000306585">
    <property type="component" value="Unassembled WGS sequence"/>
</dbReference>
<dbReference type="Pfam" id="PF05099">
    <property type="entry name" value="TerB"/>
    <property type="match status" value="1"/>
</dbReference>
<dbReference type="InterPro" id="IPR007791">
    <property type="entry name" value="DjlA_N"/>
</dbReference>
<sequence>MIATLKRIWKQGTPTTTSPHDAELAVTALMVEVMRMDDKLEDAEHQRIISNLQKRFALTPAEITPLIERARRTSARALDMHQFTSVIVKSFTTGERVHILAELWQVAMADGEIDPYEEQLIRRIAELFGLDHRQFIEAKLEAAAS</sequence>
<keyword evidence="3" id="KW-1185">Reference proteome</keyword>